<evidence type="ECO:0000313" key="6">
    <source>
        <dbReference type="Proteomes" id="UP000823388"/>
    </source>
</evidence>
<protein>
    <recommendedName>
        <fullName evidence="4">Non-haem dioxygenase N-terminal domain-containing protein</fullName>
    </recommendedName>
</protein>
<feature type="domain" description="Non-haem dioxygenase N-terminal" evidence="4">
    <location>
        <begin position="8"/>
        <end position="93"/>
    </location>
</feature>
<dbReference type="Pfam" id="PF14226">
    <property type="entry name" value="DIOX_N"/>
    <property type="match status" value="1"/>
</dbReference>
<evidence type="ECO:0000256" key="2">
    <source>
        <dbReference type="ARBA" id="ARBA00023002"/>
    </source>
</evidence>
<gene>
    <name evidence="5" type="ORF">PVAP13_7NG376321</name>
</gene>
<organism evidence="5 6">
    <name type="scientific">Panicum virgatum</name>
    <name type="common">Blackwell switchgrass</name>
    <dbReference type="NCBI Taxonomy" id="38727"/>
    <lineage>
        <taxon>Eukaryota</taxon>
        <taxon>Viridiplantae</taxon>
        <taxon>Streptophyta</taxon>
        <taxon>Embryophyta</taxon>
        <taxon>Tracheophyta</taxon>
        <taxon>Spermatophyta</taxon>
        <taxon>Magnoliopsida</taxon>
        <taxon>Liliopsida</taxon>
        <taxon>Poales</taxon>
        <taxon>Poaceae</taxon>
        <taxon>PACMAD clade</taxon>
        <taxon>Panicoideae</taxon>
        <taxon>Panicodae</taxon>
        <taxon>Paniceae</taxon>
        <taxon>Panicinae</taxon>
        <taxon>Panicum</taxon>
        <taxon>Panicum sect. Hiantes</taxon>
    </lineage>
</organism>
<sequence length="113" mass="11969">MAAGGAFPVVDLAPFFTEDDSGGRAHATEAVLEACRTHGCFSVVNHGPSSWRALELSAAFFALPVDEKVRARQAEGTVAPVPAGYAPQPAHSADKLETILMFDPKLGFNEYPP</sequence>
<name>A0A8T0Q8X3_PANVG</name>
<keyword evidence="2" id="KW-0560">Oxidoreductase</keyword>
<dbReference type="InterPro" id="IPR026992">
    <property type="entry name" value="DIOX_N"/>
</dbReference>
<dbReference type="EMBL" id="CM029050">
    <property type="protein sequence ID" value="KAG2569219.1"/>
    <property type="molecule type" value="Genomic_DNA"/>
</dbReference>
<dbReference type="OrthoDB" id="288590at2759"/>
<accession>A0A8T0Q8X3</accession>
<evidence type="ECO:0000256" key="3">
    <source>
        <dbReference type="ARBA" id="ARBA00023004"/>
    </source>
</evidence>
<keyword evidence="1" id="KW-0479">Metal-binding</keyword>
<comment type="caution">
    <text evidence="5">The sequence shown here is derived from an EMBL/GenBank/DDBJ whole genome shotgun (WGS) entry which is preliminary data.</text>
</comment>
<dbReference type="GO" id="GO:0046872">
    <property type="term" value="F:metal ion binding"/>
    <property type="evidence" value="ECO:0007669"/>
    <property type="project" value="UniProtKB-KW"/>
</dbReference>
<dbReference type="AlphaFoldDB" id="A0A8T0Q8X3"/>
<dbReference type="SUPFAM" id="SSF51197">
    <property type="entry name" value="Clavaminate synthase-like"/>
    <property type="match status" value="1"/>
</dbReference>
<keyword evidence="6" id="KW-1185">Reference proteome</keyword>
<proteinExistence type="predicted"/>
<reference evidence="5" key="1">
    <citation type="submission" date="2020-05" db="EMBL/GenBank/DDBJ databases">
        <title>WGS assembly of Panicum virgatum.</title>
        <authorList>
            <person name="Lovell J.T."/>
            <person name="Jenkins J."/>
            <person name="Shu S."/>
            <person name="Juenger T.E."/>
            <person name="Schmutz J."/>
        </authorList>
    </citation>
    <scope>NUCLEOTIDE SEQUENCE</scope>
    <source>
        <strain evidence="5">AP13</strain>
    </source>
</reference>
<dbReference type="GO" id="GO:0016491">
    <property type="term" value="F:oxidoreductase activity"/>
    <property type="evidence" value="ECO:0007669"/>
    <property type="project" value="UniProtKB-KW"/>
</dbReference>
<dbReference type="Gene3D" id="2.60.120.330">
    <property type="entry name" value="B-lactam Antibiotic, Isopenicillin N Synthase, Chain"/>
    <property type="match status" value="1"/>
</dbReference>
<dbReference type="InterPro" id="IPR027443">
    <property type="entry name" value="IPNS-like_sf"/>
</dbReference>
<dbReference type="Proteomes" id="UP000823388">
    <property type="component" value="Chromosome 7N"/>
</dbReference>
<evidence type="ECO:0000313" key="5">
    <source>
        <dbReference type="EMBL" id="KAG2569219.1"/>
    </source>
</evidence>
<evidence type="ECO:0000259" key="4">
    <source>
        <dbReference type="Pfam" id="PF14226"/>
    </source>
</evidence>
<keyword evidence="3" id="KW-0408">Iron</keyword>
<evidence type="ECO:0000256" key="1">
    <source>
        <dbReference type="ARBA" id="ARBA00022723"/>
    </source>
</evidence>